<dbReference type="RefSeq" id="XP_011499565.1">
    <property type="nucleotide sequence ID" value="XM_011501263.1"/>
</dbReference>
<dbReference type="InterPro" id="IPR036322">
    <property type="entry name" value="WD40_repeat_dom_sf"/>
</dbReference>
<name>A0AAJ6YK58_9HYME</name>
<reference evidence="7" key="1">
    <citation type="submission" date="2025-08" db="UniProtKB">
        <authorList>
            <consortium name="RefSeq"/>
        </authorList>
    </citation>
    <scope>IDENTIFICATION</scope>
</reference>
<evidence type="ECO:0000256" key="5">
    <source>
        <dbReference type="PROSITE-ProRule" id="PRU00221"/>
    </source>
</evidence>
<dbReference type="InterPro" id="IPR001680">
    <property type="entry name" value="WD40_rpt"/>
</dbReference>
<feature type="repeat" description="WD" evidence="5">
    <location>
        <begin position="297"/>
        <end position="338"/>
    </location>
</feature>
<dbReference type="AlphaFoldDB" id="A0AAJ6YK58"/>
<evidence type="ECO:0000256" key="1">
    <source>
        <dbReference type="ARBA" id="ARBA00007625"/>
    </source>
</evidence>
<dbReference type="PROSITE" id="PS50082">
    <property type="entry name" value="WD_REPEATS_2"/>
    <property type="match status" value="2"/>
</dbReference>
<dbReference type="SMART" id="SM00320">
    <property type="entry name" value="WD40"/>
    <property type="match status" value="7"/>
</dbReference>
<dbReference type="InterPro" id="IPR050505">
    <property type="entry name" value="WDR55/POC1"/>
</dbReference>
<dbReference type="Proteomes" id="UP000695007">
    <property type="component" value="Unplaced"/>
</dbReference>
<evidence type="ECO:0000313" key="7">
    <source>
        <dbReference type="RefSeq" id="XP_011499565.1"/>
    </source>
</evidence>
<sequence>LEHNDSRPSTSTQNEIDDKEDDVIKAILRSKEIVRTHPPNISLKNTLFDICFHPIKDFIALGSVTGDVLIYKYDNEKNKLVSTFELHKKACRDIEFNDEGTILYSVSKDKTIMLSDFETEKLITIFENAHDNPIYTMTVIDEHTFATGDDEGTVKLWDSRQQNYNSIFSIKEMDDFVTSMLTNEDKMFLVCTSGDGTLTTINMRTKKLHVQTEDYSEELTCLGLFKHGKKILAGGTKGNLYIFNWGEFGLHSDEIPSLNKNPINCMIPITENIVITGSEDQMLRATSIFPNQHLGIVGQHNLSVENLDICNNGTIIASYSYDGIVKFWNTNYFETLNLSNSIKGGKQIRMKYNLPSSKVDNASDFFADL</sequence>
<dbReference type="SUPFAM" id="SSF50978">
    <property type="entry name" value="WD40 repeat-like"/>
    <property type="match status" value="1"/>
</dbReference>
<proteinExistence type="inferred from homology"/>
<protein>
    <recommendedName>
        <fullName evidence="4">WD repeat-containing protein 55 homolog</fullName>
    </recommendedName>
</protein>
<keyword evidence="6" id="KW-1185">Reference proteome</keyword>
<dbReference type="PANTHER" id="PTHR44019">
    <property type="entry name" value="WD REPEAT-CONTAINING PROTEIN 55"/>
    <property type="match status" value="1"/>
</dbReference>
<feature type="repeat" description="WD" evidence="5">
    <location>
        <begin position="127"/>
        <end position="167"/>
    </location>
</feature>
<comment type="similarity">
    <text evidence="1">Belongs to the WD repeat WDR55 family.</text>
</comment>
<evidence type="ECO:0000256" key="2">
    <source>
        <dbReference type="ARBA" id="ARBA00022574"/>
    </source>
</evidence>
<dbReference type="Gene3D" id="2.130.10.10">
    <property type="entry name" value="YVTN repeat-like/Quinoprotein amine dehydrogenase"/>
    <property type="match status" value="2"/>
</dbReference>
<keyword evidence="3" id="KW-0677">Repeat</keyword>
<dbReference type="InterPro" id="IPR015943">
    <property type="entry name" value="WD40/YVTN_repeat-like_dom_sf"/>
</dbReference>
<evidence type="ECO:0000256" key="4">
    <source>
        <dbReference type="ARBA" id="ARBA00023478"/>
    </source>
</evidence>
<dbReference type="KEGG" id="csol:105363531"/>
<dbReference type="GeneID" id="105363531"/>
<feature type="non-terminal residue" evidence="7">
    <location>
        <position position="1"/>
    </location>
</feature>
<organism evidence="6 7">
    <name type="scientific">Ceratosolen solmsi marchali</name>
    <dbReference type="NCBI Taxonomy" id="326594"/>
    <lineage>
        <taxon>Eukaryota</taxon>
        <taxon>Metazoa</taxon>
        <taxon>Ecdysozoa</taxon>
        <taxon>Arthropoda</taxon>
        <taxon>Hexapoda</taxon>
        <taxon>Insecta</taxon>
        <taxon>Pterygota</taxon>
        <taxon>Neoptera</taxon>
        <taxon>Endopterygota</taxon>
        <taxon>Hymenoptera</taxon>
        <taxon>Apocrita</taxon>
        <taxon>Proctotrupomorpha</taxon>
        <taxon>Chalcidoidea</taxon>
        <taxon>Agaonidae</taxon>
        <taxon>Agaoninae</taxon>
        <taxon>Ceratosolen</taxon>
    </lineage>
</organism>
<gene>
    <name evidence="7" type="primary">LOC105363531</name>
</gene>
<dbReference type="Pfam" id="PF24796">
    <property type="entry name" value="WDR55"/>
    <property type="match status" value="1"/>
</dbReference>
<evidence type="ECO:0000256" key="3">
    <source>
        <dbReference type="ARBA" id="ARBA00022737"/>
    </source>
</evidence>
<accession>A0AAJ6YK58</accession>
<evidence type="ECO:0000313" key="6">
    <source>
        <dbReference type="Proteomes" id="UP000695007"/>
    </source>
</evidence>
<dbReference type="PANTHER" id="PTHR44019:SF20">
    <property type="entry name" value="WD REPEAT-CONTAINING PROTEIN 55"/>
    <property type="match status" value="1"/>
</dbReference>
<keyword evidence="2 5" id="KW-0853">WD repeat</keyword>